<dbReference type="eggNOG" id="COG2318">
    <property type="taxonomic scope" value="Bacteria"/>
</dbReference>
<protein>
    <submittedName>
        <fullName evidence="1">Uncharacterized protein</fullName>
    </submittedName>
</protein>
<dbReference type="PATRIC" id="fig|1703.10.peg.1676"/>
<evidence type="ECO:0000313" key="2">
    <source>
        <dbReference type="Proteomes" id="UP000094793"/>
    </source>
</evidence>
<dbReference type="RefSeq" id="WP_069599974.1">
    <property type="nucleotide sequence ID" value="NZ_CP017150.1"/>
</dbReference>
<evidence type="ECO:0000313" key="1">
    <source>
        <dbReference type="EMBL" id="AOP53342.1"/>
    </source>
</evidence>
<dbReference type="OrthoDB" id="4548523at2"/>
<gene>
    <name evidence="1" type="ORF">BLSMQ_1632</name>
</gene>
<dbReference type="SUPFAM" id="SSF109854">
    <property type="entry name" value="DinB/YfiT-like putative metalloenzymes"/>
    <property type="match status" value="1"/>
</dbReference>
<dbReference type="KEGG" id="blin:BLSMQ_1632"/>
<dbReference type="Gene3D" id="1.20.120.450">
    <property type="entry name" value="dinb family like domain"/>
    <property type="match status" value="1"/>
</dbReference>
<reference evidence="2" key="1">
    <citation type="submission" date="2016-09" db="EMBL/GenBank/DDBJ databases">
        <title>Complete Genome Sequence of Brevibacterium linens SMQ-1335.</title>
        <authorList>
            <person name="de Melo A.G."/>
            <person name="Labrie S.J."/>
            <person name="Dumaresq J."/>
            <person name="Roberts R.J."/>
            <person name="Tremblay D.M."/>
            <person name="Moineau S."/>
        </authorList>
    </citation>
    <scope>NUCLEOTIDE SEQUENCE [LARGE SCALE GENOMIC DNA]</scope>
    <source>
        <strain evidence="2">SMQ-1335</strain>
    </source>
</reference>
<proteinExistence type="predicted"/>
<dbReference type="Proteomes" id="UP000094793">
    <property type="component" value="Chromosome"/>
</dbReference>
<dbReference type="AlphaFoldDB" id="A0A1D7W2Y2"/>
<name>A0A1D7W2Y2_BREAU</name>
<sequence>MTSSPRPADPAEAPRERQGLEEFLDYYRAVLRIKVEGLSSADLNRRVGASPLTLGGIIKHLSLVEESWFVEDILDQELSEPWASIDWKADPDWDFESAAEDTPDYLLRLHAKACDQSREILAGIDDLDTLMARKPSAGERFNVRWVLIHMIEEYARHVGHADLIRESIDGATGD</sequence>
<dbReference type="Pfam" id="PF04978">
    <property type="entry name" value="MST"/>
    <property type="match status" value="1"/>
</dbReference>
<organism evidence="1 2">
    <name type="scientific">Brevibacterium aurantiacum</name>
    <dbReference type="NCBI Taxonomy" id="273384"/>
    <lineage>
        <taxon>Bacteria</taxon>
        <taxon>Bacillati</taxon>
        <taxon>Actinomycetota</taxon>
        <taxon>Actinomycetes</taxon>
        <taxon>Micrococcales</taxon>
        <taxon>Brevibacteriaceae</taxon>
        <taxon>Brevibacterium</taxon>
    </lineage>
</organism>
<dbReference type="InterPro" id="IPR034660">
    <property type="entry name" value="DinB/YfiT-like"/>
</dbReference>
<accession>A0A1D7W2Y2</accession>
<dbReference type="InterPro" id="IPR007061">
    <property type="entry name" value="MST-like"/>
</dbReference>
<dbReference type="EMBL" id="CP017150">
    <property type="protein sequence ID" value="AOP53342.1"/>
    <property type="molecule type" value="Genomic_DNA"/>
</dbReference>